<reference evidence="2" key="1">
    <citation type="submission" date="2020-07" db="EMBL/GenBank/DDBJ databases">
        <title>Clarias magur genome sequencing, assembly and annotation.</title>
        <authorList>
            <person name="Kushwaha B."/>
            <person name="Kumar R."/>
            <person name="Das P."/>
            <person name="Joshi C.G."/>
            <person name="Kumar D."/>
            <person name="Nagpure N.S."/>
            <person name="Pandey M."/>
            <person name="Agarwal S."/>
            <person name="Srivastava S."/>
            <person name="Singh M."/>
            <person name="Sahoo L."/>
            <person name="Jayasankar P."/>
            <person name="Meher P.K."/>
            <person name="Koringa P.G."/>
            <person name="Iquebal M.A."/>
            <person name="Das S.P."/>
            <person name="Bit A."/>
            <person name="Patnaik S."/>
            <person name="Patel N."/>
            <person name="Shah T.M."/>
            <person name="Hinsu A."/>
            <person name="Jena J.K."/>
        </authorList>
    </citation>
    <scope>NUCLEOTIDE SEQUENCE</scope>
    <source>
        <strain evidence="2">CIFAMagur01</strain>
        <tissue evidence="2">Testis</tissue>
    </source>
</reference>
<accession>A0A8J4U6J3</accession>
<evidence type="ECO:0000256" key="1">
    <source>
        <dbReference type="SAM" id="MobiDB-lite"/>
    </source>
</evidence>
<sequence>MSFRTLCVSASPISQDDLEPDPEPAQPPCLISERRPSESGHFGTFLAWSVKFHLHIIS</sequence>
<protein>
    <submittedName>
        <fullName evidence="2">Protein phosphatase 1 regulatory subunit 3C</fullName>
    </submittedName>
</protein>
<comment type="caution">
    <text evidence="2">The sequence shown here is derived from an EMBL/GenBank/DDBJ whole genome shotgun (WGS) entry which is preliminary data.</text>
</comment>
<dbReference type="AlphaFoldDB" id="A0A8J4U6J3"/>
<feature type="region of interest" description="Disordered" evidence="1">
    <location>
        <begin position="1"/>
        <end position="27"/>
    </location>
</feature>
<organism evidence="2 3">
    <name type="scientific">Clarias magur</name>
    <name type="common">Asian catfish</name>
    <name type="synonym">Macropteronotus magur</name>
    <dbReference type="NCBI Taxonomy" id="1594786"/>
    <lineage>
        <taxon>Eukaryota</taxon>
        <taxon>Metazoa</taxon>
        <taxon>Chordata</taxon>
        <taxon>Craniata</taxon>
        <taxon>Vertebrata</taxon>
        <taxon>Euteleostomi</taxon>
        <taxon>Actinopterygii</taxon>
        <taxon>Neopterygii</taxon>
        <taxon>Teleostei</taxon>
        <taxon>Ostariophysi</taxon>
        <taxon>Siluriformes</taxon>
        <taxon>Clariidae</taxon>
        <taxon>Clarias</taxon>
    </lineage>
</organism>
<dbReference type="Proteomes" id="UP000727407">
    <property type="component" value="Unassembled WGS sequence"/>
</dbReference>
<evidence type="ECO:0000313" key="3">
    <source>
        <dbReference type="Proteomes" id="UP000727407"/>
    </source>
</evidence>
<gene>
    <name evidence="2" type="primary">ppp1r3c</name>
    <name evidence="2" type="ORF">DAT39_018570</name>
</gene>
<keyword evidence="3" id="KW-1185">Reference proteome</keyword>
<feature type="non-terminal residue" evidence="2">
    <location>
        <position position="58"/>
    </location>
</feature>
<dbReference type="EMBL" id="QNUK01000559">
    <property type="protein sequence ID" value="KAF5891725.1"/>
    <property type="molecule type" value="Genomic_DNA"/>
</dbReference>
<proteinExistence type="predicted"/>
<name>A0A8J4U6J3_CLAMG</name>
<evidence type="ECO:0000313" key="2">
    <source>
        <dbReference type="EMBL" id="KAF5891725.1"/>
    </source>
</evidence>